<reference evidence="2" key="2">
    <citation type="submission" date="2020-11" db="EMBL/GenBank/DDBJ databases">
        <authorList>
            <person name="McCartney M.A."/>
            <person name="Auch B."/>
            <person name="Kono T."/>
            <person name="Mallez S."/>
            <person name="Becker A."/>
            <person name="Gohl D.M."/>
            <person name="Silverstein K.A.T."/>
            <person name="Koren S."/>
            <person name="Bechman K.B."/>
            <person name="Herman A."/>
            <person name="Abrahante J.E."/>
            <person name="Garbe J."/>
        </authorList>
    </citation>
    <scope>NUCLEOTIDE SEQUENCE</scope>
    <source>
        <strain evidence="2">Duluth1</strain>
        <tissue evidence="2">Whole animal</tissue>
    </source>
</reference>
<proteinExistence type="predicted"/>
<evidence type="ECO:0000256" key="1">
    <source>
        <dbReference type="SAM" id="MobiDB-lite"/>
    </source>
</evidence>
<organism evidence="2 3">
    <name type="scientific">Dreissena polymorpha</name>
    <name type="common">Zebra mussel</name>
    <name type="synonym">Mytilus polymorpha</name>
    <dbReference type="NCBI Taxonomy" id="45954"/>
    <lineage>
        <taxon>Eukaryota</taxon>
        <taxon>Metazoa</taxon>
        <taxon>Spiralia</taxon>
        <taxon>Lophotrochozoa</taxon>
        <taxon>Mollusca</taxon>
        <taxon>Bivalvia</taxon>
        <taxon>Autobranchia</taxon>
        <taxon>Heteroconchia</taxon>
        <taxon>Euheterodonta</taxon>
        <taxon>Imparidentia</taxon>
        <taxon>Neoheterodontei</taxon>
        <taxon>Myida</taxon>
        <taxon>Dreissenoidea</taxon>
        <taxon>Dreissenidae</taxon>
        <taxon>Dreissena</taxon>
    </lineage>
</organism>
<dbReference type="AlphaFoldDB" id="A0A9D4HZ98"/>
<reference evidence="2" key="1">
    <citation type="journal article" date="2019" name="bioRxiv">
        <title>The Genome of the Zebra Mussel, Dreissena polymorpha: A Resource for Invasive Species Research.</title>
        <authorList>
            <person name="McCartney M.A."/>
            <person name="Auch B."/>
            <person name="Kono T."/>
            <person name="Mallez S."/>
            <person name="Zhang Y."/>
            <person name="Obille A."/>
            <person name="Becker A."/>
            <person name="Abrahante J.E."/>
            <person name="Garbe J."/>
            <person name="Badalamenti J.P."/>
            <person name="Herman A."/>
            <person name="Mangelson H."/>
            <person name="Liachko I."/>
            <person name="Sullivan S."/>
            <person name="Sone E.D."/>
            <person name="Koren S."/>
            <person name="Silverstein K.A.T."/>
            <person name="Beckman K.B."/>
            <person name="Gohl D.M."/>
        </authorList>
    </citation>
    <scope>NUCLEOTIDE SEQUENCE</scope>
    <source>
        <strain evidence="2">Duluth1</strain>
        <tissue evidence="2">Whole animal</tissue>
    </source>
</reference>
<protein>
    <submittedName>
        <fullName evidence="2">Uncharacterized protein</fullName>
    </submittedName>
</protein>
<sequence length="167" mass="18203">MKRKSTRKKTTTSTTCACCQGSTANGDQSISVPARPTEEPVAYQTRGFSNPAIPDNRAYPFTATVSSTQHSNTSQGHADIQSATSDVQQHLTFGHPSIGNLPTMPTVDNHMDDSSSSDEDPGFTLPQAVHAHASDIIHSRYWTTFCGAYTYPNDEPDQEICMQRHLA</sequence>
<accession>A0A9D4HZ98</accession>
<keyword evidence="3" id="KW-1185">Reference proteome</keyword>
<dbReference type="EMBL" id="JAIWYP010000011">
    <property type="protein sequence ID" value="KAH3738399.1"/>
    <property type="molecule type" value="Genomic_DNA"/>
</dbReference>
<dbReference type="Proteomes" id="UP000828390">
    <property type="component" value="Unassembled WGS sequence"/>
</dbReference>
<name>A0A9D4HZ98_DREPO</name>
<evidence type="ECO:0000313" key="2">
    <source>
        <dbReference type="EMBL" id="KAH3738399.1"/>
    </source>
</evidence>
<comment type="caution">
    <text evidence="2">The sequence shown here is derived from an EMBL/GenBank/DDBJ whole genome shotgun (WGS) entry which is preliminary data.</text>
</comment>
<evidence type="ECO:0000313" key="3">
    <source>
        <dbReference type="Proteomes" id="UP000828390"/>
    </source>
</evidence>
<feature type="region of interest" description="Disordered" evidence="1">
    <location>
        <begin position="1"/>
        <end position="38"/>
    </location>
</feature>
<gene>
    <name evidence="2" type="ORF">DPMN_045032</name>
</gene>
<feature type="compositionally biased region" description="Polar residues" evidence="1">
    <location>
        <begin position="20"/>
        <end position="31"/>
    </location>
</feature>
<feature type="compositionally biased region" description="Basic residues" evidence="1">
    <location>
        <begin position="1"/>
        <end position="10"/>
    </location>
</feature>